<proteinExistence type="predicted"/>
<name>A0ABY9HAA4_9MOLU</name>
<keyword evidence="3" id="KW-1185">Reference proteome</keyword>
<dbReference type="InterPro" id="IPR002725">
    <property type="entry name" value="YgjP-like_metallopeptidase"/>
</dbReference>
<reference evidence="2" key="1">
    <citation type="submission" date="2023-08" db="EMBL/GenBank/DDBJ databases">
        <title>Complete genome sequence of Mycoplasma seminis 2200.</title>
        <authorList>
            <person name="Spergser J."/>
        </authorList>
    </citation>
    <scope>NUCLEOTIDE SEQUENCE [LARGE SCALE GENOMIC DNA]</scope>
    <source>
        <strain evidence="2">2200</strain>
    </source>
</reference>
<sequence length="258" mass="30689">MKKDKYQGYEQRQIQYKNKTIPYLLKYDNINSYAKRSFQDGVFSIVLNKNNLINPDKIMGAYLKRMGEYYGYMLSCDYNEFMFLGEMYSYTYKNFGLIIIKKLSNNEIWKTLDASANKQDDKNYIYSIVKEFIKDELLKILQQFTTECFQNKIPNGYLYPSVEISFNQSNYYGIYYSKNAKTKAPLIKYVFLSHVFPLSVLKYLAVHEASHHIIRVLNPTRSAGHNKFFWKIVNDLEPNSKKLDWELKNFSSDRYLNK</sequence>
<dbReference type="RefSeq" id="WP_305937954.1">
    <property type="nucleotide sequence ID" value="NZ_CP132191.1"/>
</dbReference>
<organism evidence="2 3">
    <name type="scientific">Mycoplasma seminis</name>
    <dbReference type="NCBI Taxonomy" id="512749"/>
    <lineage>
        <taxon>Bacteria</taxon>
        <taxon>Bacillati</taxon>
        <taxon>Mycoplasmatota</taxon>
        <taxon>Mollicutes</taxon>
        <taxon>Mycoplasmataceae</taxon>
        <taxon>Mycoplasma</taxon>
    </lineage>
</organism>
<dbReference type="Proteomes" id="UP001237011">
    <property type="component" value="Chromosome"/>
</dbReference>
<gene>
    <name evidence="2" type="ORF">Q8852_04370</name>
</gene>
<dbReference type="EMBL" id="CP132191">
    <property type="protein sequence ID" value="WLP85522.1"/>
    <property type="molecule type" value="Genomic_DNA"/>
</dbReference>
<feature type="domain" description="YgjP-like metallopeptidase" evidence="1">
    <location>
        <begin position="85"/>
        <end position="249"/>
    </location>
</feature>
<evidence type="ECO:0000259" key="1">
    <source>
        <dbReference type="Pfam" id="PF01863"/>
    </source>
</evidence>
<accession>A0ABY9HAA4</accession>
<evidence type="ECO:0000313" key="3">
    <source>
        <dbReference type="Proteomes" id="UP001237011"/>
    </source>
</evidence>
<protein>
    <submittedName>
        <fullName evidence="2">DUF45 domain-containing protein</fullName>
    </submittedName>
</protein>
<evidence type="ECO:0000313" key="2">
    <source>
        <dbReference type="EMBL" id="WLP85522.1"/>
    </source>
</evidence>
<dbReference type="Pfam" id="PF01863">
    <property type="entry name" value="YgjP-like"/>
    <property type="match status" value="1"/>
</dbReference>